<keyword evidence="1" id="KW-1133">Transmembrane helix</keyword>
<evidence type="ECO:0000313" key="3">
    <source>
        <dbReference type="Proteomes" id="UP001160301"/>
    </source>
</evidence>
<evidence type="ECO:0000256" key="1">
    <source>
        <dbReference type="SAM" id="Phobius"/>
    </source>
</evidence>
<feature type="transmembrane region" description="Helical" evidence="1">
    <location>
        <begin position="40"/>
        <end position="61"/>
    </location>
</feature>
<dbReference type="EMBL" id="JARZHI010000002">
    <property type="protein sequence ID" value="MDI1428474.1"/>
    <property type="molecule type" value="Genomic_DNA"/>
</dbReference>
<protein>
    <recommendedName>
        <fullName evidence="4">Acyltransferase 3 domain-containing protein</fullName>
    </recommendedName>
</protein>
<dbReference type="Proteomes" id="UP001160301">
    <property type="component" value="Unassembled WGS sequence"/>
</dbReference>
<dbReference type="RefSeq" id="WP_136966111.1">
    <property type="nucleotide sequence ID" value="NZ_JARZHI010000002.1"/>
</dbReference>
<evidence type="ECO:0008006" key="4">
    <source>
        <dbReference type="Google" id="ProtNLM"/>
    </source>
</evidence>
<comment type="caution">
    <text evidence="2">The sequence shown here is derived from an EMBL/GenBank/DDBJ whole genome shotgun (WGS) entry which is preliminary data.</text>
</comment>
<organism evidence="2 3">
    <name type="scientific">Polyangium sorediatum</name>
    <dbReference type="NCBI Taxonomy" id="889274"/>
    <lineage>
        <taxon>Bacteria</taxon>
        <taxon>Pseudomonadati</taxon>
        <taxon>Myxococcota</taxon>
        <taxon>Polyangia</taxon>
        <taxon>Polyangiales</taxon>
        <taxon>Polyangiaceae</taxon>
        <taxon>Polyangium</taxon>
    </lineage>
</organism>
<accession>A0ABT6NJI4</accession>
<gene>
    <name evidence="2" type="ORF">QHF89_03190</name>
</gene>
<keyword evidence="1" id="KW-0812">Transmembrane</keyword>
<feature type="transmembrane region" description="Helical" evidence="1">
    <location>
        <begin position="104"/>
        <end position="123"/>
    </location>
</feature>
<feature type="transmembrane region" description="Helical" evidence="1">
    <location>
        <begin position="73"/>
        <end position="92"/>
    </location>
</feature>
<keyword evidence="3" id="KW-1185">Reference proteome</keyword>
<keyword evidence="1" id="KW-0472">Membrane</keyword>
<proteinExistence type="predicted"/>
<sequence length="151" mass="16934">MGLGLTLALGLSVLFIYGPTGLRSSIGYPIGLKHGYAYIWGYSLINVSSVLLIECLVRGAFLTRFFEHPALAYLGRISYGVYVLHFPVQALVERALPASSVLLRMAMQFACTLASASVSYHFFELRFLRWKDRWFGYAKPRSERDVITQSG</sequence>
<name>A0ABT6NJI4_9BACT</name>
<evidence type="ECO:0000313" key="2">
    <source>
        <dbReference type="EMBL" id="MDI1428474.1"/>
    </source>
</evidence>
<reference evidence="2 3" key="1">
    <citation type="submission" date="2023-04" db="EMBL/GenBank/DDBJ databases">
        <title>The genome sequence of Polyangium sorediatum DSM14670.</title>
        <authorList>
            <person name="Zhang X."/>
        </authorList>
    </citation>
    <scope>NUCLEOTIDE SEQUENCE [LARGE SCALE GENOMIC DNA]</scope>
    <source>
        <strain evidence="2 3">DSM 14670</strain>
    </source>
</reference>